<evidence type="ECO:0000313" key="6">
    <source>
        <dbReference type="Proteomes" id="UP000000305"/>
    </source>
</evidence>
<dbReference type="GO" id="GO:0000380">
    <property type="term" value="P:alternative mRNA splicing, via spliceosome"/>
    <property type="evidence" value="ECO:0000318"/>
    <property type="project" value="GO_Central"/>
</dbReference>
<dbReference type="SMART" id="SM00449">
    <property type="entry name" value="SPRY"/>
    <property type="match status" value="1"/>
</dbReference>
<keyword evidence="6" id="KW-1185">Reference proteome</keyword>
<dbReference type="Proteomes" id="UP000000305">
    <property type="component" value="Unassembled WGS sequence"/>
</dbReference>
<dbReference type="InterPro" id="IPR013320">
    <property type="entry name" value="ConA-like_dom_sf"/>
</dbReference>
<evidence type="ECO:0000313" key="5">
    <source>
        <dbReference type="EMBL" id="EFX72099.1"/>
    </source>
</evidence>
<feature type="compositionally biased region" description="Polar residues" evidence="3">
    <location>
        <begin position="619"/>
        <end position="628"/>
    </location>
</feature>
<evidence type="ECO:0000256" key="1">
    <source>
        <dbReference type="ARBA" id="ARBA00004123"/>
    </source>
</evidence>
<dbReference type="HOGENOM" id="CLU_012140_2_1_1"/>
<dbReference type="Gene3D" id="2.60.120.920">
    <property type="match status" value="1"/>
</dbReference>
<dbReference type="PROSITE" id="PS50188">
    <property type="entry name" value="B302_SPRY"/>
    <property type="match status" value="1"/>
</dbReference>
<dbReference type="InterPro" id="IPR043136">
    <property type="entry name" value="B30.2/SPRY_sf"/>
</dbReference>
<dbReference type="InParanoid" id="E9H7V9"/>
<dbReference type="KEGG" id="dpx:DAPPUDRAFT_216229"/>
<feature type="region of interest" description="Disordered" evidence="3">
    <location>
        <begin position="1"/>
        <end position="56"/>
    </location>
</feature>
<dbReference type="InterPro" id="IPR035778">
    <property type="entry name" value="SPRY_hnRNP_U"/>
</dbReference>
<dbReference type="InterPro" id="IPR001870">
    <property type="entry name" value="B30.2/SPRY"/>
</dbReference>
<keyword evidence="2" id="KW-0539">Nucleus</keyword>
<feature type="compositionally biased region" description="Low complexity" evidence="3">
    <location>
        <begin position="486"/>
        <end position="563"/>
    </location>
</feature>
<dbReference type="GO" id="GO:0005634">
    <property type="term" value="C:nucleus"/>
    <property type="evidence" value="ECO:0000318"/>
    <property type="project" value="GO_Central"/>
</dbReference>
<dbReference type="GO" id="GO:0003723">
    <property type="term" value="F:RNA binding"/>
    <property type="evidence" value="ECO:0000318"/>
    <property type="project" value="GO_Central"/>
</dbReference>
<dbReference type="CDD" id="cd12884">
    <property type="entry name" value="SPRY_hnRNP"/>
    <property type="match status" value="1"/>
</dbReference>
<dbReference type="FunFam" id="3.40.50.300:FF:000355">
    <property type="entry name" value="Heterogeneous nuclear ribonucleoprotein U-like 1, isoform CRA_a"/>
    <property type="match status" value="1"/>
</dbReference>
<protein>
    <recommendedName>
        <fullName evidence="4">B30.2/SPRY domain-containing protein</fullName>
    </recommendedName>
</protein>
<dbReference type="eggNOG" id="KOG2242">
    <property type="taxonomic scope" value="Eukaryota"/>
</dbReference>
<organism evidence="5 6">
    <name type="scientific">Daphnia pulex</name>
    <name type="common">Water flea</name>
    <dbReference type="NCBI Taxonomy" id="6669"/>
    <lineage>
        <taxon>Eukaryota</taxon>
        <taxon>Metazoa</taxon>
        <taxon>Ecdysozoa</taxon>
        <taxon>Arthropoda</taxon>
        <taxon>Crustacea</taxon>
        <taxon>Branchiopoda</taxon>
        <taxon>Diplostraca</taxon>
        <taxon>Cladocera</taxon>
        <taxon>Anomopoda</taxon>
        <taxon>Daphniidae</taxon>
        <taxon>Daphnia</taxon>
    </lineage>
</organism>
<reference evidence="5 6" key="1">
    <citation type="journal article" date="2011" name="Science">
        <title>The ecoresponsive genome of Daphnia pulex.</title>
        <authorList>
            <person name="Colbourne J.K."/>
            <person name="Pfrender M.E."/>
            <person name="Gilbert D."/>
            <person name="Thomas W.K."/>
            <person name="Tucker A."/>
            <person name="Oakley T.H."/>
            <person name="Tokishita S."/>
            <person name="Aerts A."/>
            <person name="Arnold G.J."/>
            <person name="Basu M.K."/>
            <person name="Bauer D.J."/>
            <person name="Caceres C.E."/>
            <person name="Carmel L."/>
            <person name="Casola C."/>
            <person name="Choi J.H."/>
            <person name="Detter J.C."/>
            <person name="Dong Q."/>
            <person name="Dusheyko S."/>
            <person name="Eads B.D."/>
            <person name="Frohlich T."/>
            <person name="Geiler-Samerotte K.A."/>
            <person name="Gerlach D."/>
            <person name="Hatcher P."/>
            <person name="Jogdeo S."/>
            <person name="Krijgsveld J."/>
            <person name="Kriventseva E.V."/>
            <person name="Kultz D."/>
            <person name="Laforsch C."/>
            <person name="Lindquist E."/>
            <person name="Lopez J."/>
            <person name="Manak J.R."/>
            <person name="Muller J."/>
            <person name="Pangilinan J."/>
            <person name="Patwardhan R.P."/>
            <person name="Pitluck S."/>
            <person name="Pritham E.J."/>
            <person name="Rechtsteiner A."/>
            <person name="Rho M."/>
            <person name="Rogozin I.B."/>
            <person name="Sakarya O."/>
            <person name="Salamov A."/>
            <person name="Schaack S."/>
            <person name="Shapiro H."/>
            <person name="Shiga Y."/>
            <person name="Skalitzky C."/>
            <person name="Smith Z."/>
            <person name="Souvorov A."/>
            <person name="Sung W."/>
            <person name="Tang Z."/>
            <person name="Tsuchiya D."/>
            <person name="Tu H."/>
            <person name="Vos H."/>
            <person name="Wang M."/>
            <person name="Wolf Y.I."/>
            <person name="Yamagata H."/>
            <person name="Yamada T."/>
            <person name="Ye Y."/>
            <person name="Shaw J.R."/>
            <person name="Andrews J."/>
            <person name="Crease T.J."/>
            <person name="Tang H."/>
            <person name="Lucas S.M."/>
            <person name="Robertson H.M."/>
            <person name="Bork P."/>
            <person name="Koonin E.V."/>
            <person name="Zdobnov E.M."/>
            <person name="Grigoriev I.V."/>
            <person name="Lynch M."/>
            <person name="Boore J.L."/>
        </authorList>
    </citation>
    <scope>NUCLEOTIDE SEQUENCE [LARGE SCALE GENOMIC DNA]</scope>
</reference>
<dbReference type="PhylomeDB" id="E9H7V9"/>
<dbReference type="AlphaFoldDB" id="E9H7V9"/>
<feature type="compositionally biased region" description="Polar residues" evidence="3">
    <location>
        <begin position="589"/>
        <end position="611"/>
    </location>
</feature>
<dbReference type="SUPFAM" id="SSF52540">
    <property type="entry name" value="P-loop containing nucleoside triphosphate hydrolases"/>
    <property type="match status" value="1"/>
</dbReference>
<dbReference type="InterPro" id="IPR003877">
    <property type="entry name" value="SPRY_dom"/>
</dbReference>
<gene>
    <name evidence="5" type="ORF">DAPPUDRAFT_216229</name>
</gene>
<evidence type="ECO:0000256" key="3">
    <source>
        <dbReference type="SAM" id="MobiDB-lite"/>
    </source>
</evidence>
<dbReference type="SUPFAM" id="SSF49899">
    <property type="entry name" value="Concanavalin A-like lectins/glucanases"/>
    <property type="match status" value="1"/>
</dbReference>
<evidence type="ECO:0000256" key="2">
    <source>
        <dbReference type="ARBA" id="ARBA00023242"/>
    </source>
</evidence>
<feature type="compositionally biased region" description="Low complexity" evidence="3">
    <location>
        <begin position="629"/>
        <end position="650"/>
    </location>
</feature>
<dbReference type="PANTHER" id="PTHR12381:SF56">
    <property type="entry name" value="B30.2_SPRY DOMAIN-CONTAINING PROTEIN-RELATED"/>
    <property type="match status" value="1"/>
</dbReference>
<feature type="domain" description="B30.2/SPRY" evidence="4">
    <location>
        <begin position="41"/>
        <end position="240"/>
    </location>
</feature>
<accession>E9H7V9</accession>
<dbReference type="EMBL" id="GL732602">
    <property type="protein sequence ID" value="EFX72099.1"/>
    <property type="molecule type" value="Genomic_DNA"/>
</dbReference>
<dbReference type="Pfam" id="PF13671">
    <property type="entry name" value="AAA_33"/>
    <property type="match status" value="1"/>
</dbReference>
<feature type="region of interest" description="Disordered" evidence="3">
    <location>
        <begin position="455"/>
        <end position="658"/>
    </location>
</feature>
<dbReference type="STRING" id="6669.E9H7V9"/>
<dbReference type="InterPro" id="IPR027417">
    <property type="entry name" value="P-loop_NTPase"/>
</dbReference>
<evidence type="ECO:0000259" key="4">
    <source>
        <dbReference type="PROSITE" id="PS50188"/>
    </source>
</evidence>
<dbReference type="Gene3D" id="3.40.50.300">
    <property type="entry name" value="P-loop containing nucleotide triphosphate hydrolases"/>
    <property type="match status" value="1"/>
</dbReference>
<name>E9H7V9_DAPPU</name>
<dbReference type="PANTHER" id="PTHR12381">
    <property type="entry name" value="HETEROGENEOUS NUCLEAR RIBONUCLEOPROTEIN U FAMILY MEMBER"/>
    <property type="match status" value="1"/>
</dbReference>
<sequence length="658" mass="71393">METAVDGEAVQESPSKDETSEDKTDRGGKRQRDRSSSPANVNKVAEGPPPEDEPEYDGSLVLLDWYNSDLNLTINKTDFVSGAPLTEAGFAYMWAGARATYGFVNGKVCYEVKVTENLAVSHLEESEPNHHVVRVGWSVDSTTYQLGEDPFSYGYGGTAKISQNCEFKDYGVPFQLNDVVGVYLDASEEKESVELSFSVNGETQGVAFTLPREELNGRALFPHILTKNCRFEVNFGQKEEPWFPPTEGYEWAGKIPVENRVRGAITPATRADCQMIMMCGLPGAGKTTWANKFSAENPDRKFNILGTNAFLDKMKVNGLPRRKNYTGRWEVLIEKCTRCLNILLEIAAKRRRNYILDQTNVYPTAQKRKMSYFSGFKRKAVVIVPTEEDAKVRAEKRIQEEGKDVPDSAVMEMKANFKIPSVDDTFSEVEFPELALEEALKVIEKYSTEAKAAGYDRPSYSAPRREGGPSPWMNAPSMAGAAPQRSSWGHSQSGWNNSSGGSSSSSSYGQPQQSSYAGSAYGGSALYGSAGASRPTPSGGYGTPSGITARPASGNYGSSSAAARPVSTPYGGAGITGLARPASYGSNGGQQARPTSYGPTSLQGNRPTSYGSGSGSARPASNYSSASINQWSQQQQPPQQTGYQYPYNPNHSTYSGGK</sequence>
<dbReference type="OMA" id="SHEHILM"/>
<proteinExistence type="predicted"/>
<dbReference type="OrthoDB" id="445357at2759"/>
<feature type="compositionally biased region" description="Basic and acidic residues" evidence="3">
    <location>
        <begin position="14"/>
        <end position="35"/>
    </location>
</feature>
<dbReference type="Pfam" id="PF00622">
    <property type="entry name" value="SPRY"/>
    <property type="match status" value="1"/>
</dbReference>
<comment type="subcellular location">
    <subcellularLocation>
        <location evidence="1">Nucleus</location>
    </subcellularLocation>
</comment>